<sequence length="78" mass="8082">MNLIQRFSAPTPSFFRKLRNVALVLTAVSGSLLAAPVVLPALVVQLASYLAVAGSVAMAVSQATTEEGTPVPPEGYEP</sequence>
<organism evidence="1 2">
    <name type="scientific">Flavisolibacter ginsengisoli DSM 18119</name>
    <dbReference type="NCBI Taxonomy" id="1121884"/>
    <lineage>
        <taxon>Bacteria</taxon>
        <taxon>Pseudomonadati</taxon>
        <taxon>Bacteroidota</taxon>
        <taxon>Chitinophagia</taxon>
        <taxon>Chitinophagales</taxon>
        <taxon>Chitinophagaceae</taxon>
        <taxon>Flavisolibacter</taxon>
    </lineage>
</organism>
<evidence type="ECO:0000313" key="1">
    <source>
        <dbReference type="EMBL" id="SHG06692.1"/>
    </source>
</evidence>
<keyword evidence="2" id="KW-1185">Reference proteome</keyword>
<protein>
    <submittedName>
        <fullName evidence="1">Uncharacterized protein</fullName>
    </submittedName>
</protein>
<dbReference type="OrthoDB" id="679091at2"/>
<proteinExistence type="predicted"/>
<dbReference type="AlphaFoldDB" id="A0A1M5GTA9"/>
<reference evidence="1 2" key="1">
    <citation type="submission" date="2016-11" db="EMBL/GenBank/DDBJ databases">
        <authorList>
            <person name="Jaros S."/>
            <person name="Januszkiewicz K."/>
            <person name="Wedrychowicz H."/>
        </authorList>
    </citation>
    <scope>NUCLEOTIDE SEQUENCE [LARGE SCALE GENOMIC DNA]</scope>
    <source>
        <strain evidence="1 2">DSM 18119</strain>
    </source>
</reference>
<evidence type="ECO:0000313" key="2">
    <source>
        <dbReference type="Proteomes" id="UP000184048"/>
    </source>
</evidence>
<accession>A0A1M5GTA9</accession>
<gene>
    <name evidence="1" type="ORF">SAMN02745131_04217</name>
</gene>
<name>A0A1M5GTA9_9BACT</name>
<dbReference type="EMBL" id="FQUU01000045">
    <property type="protein sequence ID" value="SHG06692.1"/>
    <property type="molecule type" value="Genomic_DNA"/>
</dbReference>
<dbReference type="STRING" id="1121884.SAMN02745131_04217"/>
<dbReference type="Proteomes" id="UP000184048">
    <property type="component" value="Unassembled WGS sequence"/>
</dbReference>